<dbReference type="EMBL" id="BMMX01000001">
    <property type="protein sequence ID" value="GGK71827.1"/>
    <property type="molecule type" value="Genomic_DNA"/>
</dbReference>
<reference evidence="1" key="1">
    <citation type="journal article" date="2014" name="Int. J. Syst. Evol. Microbiol.">
        <title>Complete genome sequence of Corynebacterium casei LMG S-19264T (=DSM 44701T), isolated from a smear-ripened cheese.</title>
        <authorList>
            <consortium name="US DOE Joint Genome Institute (JGI-PGF)"/>
            <person name="Walter F."/>
            <person name="Albersmeier A."/>
            <person name="Kalinowski J."/>
            <person name="Ruckert C."/>
        </authorList>
    </citation>
    <scope>NUCLEOTIDE SEQUENCE</scope>
    <source>
        <strain evidence="1">CGMCC 4.7299</strain>
    </source>
</reference>
<dbReference type="Proteomes" id="UP000656042">
    <property type="component" value="Unassembled WGS sequence"/>
</dbReference>
<evidence type="ECO:0000313" key="1">
    <source>
        <dbReference type="EMBL" id="GGK71827.1"/>
    </source>
</evidence>
<keyword evidence="2" id="KW-1185">Reference proteome</keyword>
<accession>A0A8J3BUN6</accession>
<evidence type="ECO:0000313" key="2">
    <source>
        <dbReference type="Proteomes" id="UP000656042"/>
    </source>
</evidence>
<reference evidence="1" key="2">
    <citation type="submission" date="2020-09" db="EMBL/GenBank/DDBJ databases">
        <authorList>
            <person name="Sun Q."/>
            <person name="Zhou Y."/>
        </authorList>
    </citation>
    <scope>NUCLEOTIDE SEQUENCE</scope>
    <source>
        <strain evidence="1">CGMCC 4.7299</strain>
    </source>
</reference>
<sequence length="149" mass="16042">MVSFAGKHVFRVGAPGRLRLVKAPTDLDDLTDFFDRYGSALTRGDVTAVAGCYALPGMVVADSYSFTFTSPAAVALSFLGAAPAYREQQIVAANAQLREVQHLSKALAMVAVEWEYLDSAGNAVPGERYRYLLRSDADGPRITTVIATH</sequence>
<comment type="caution">
    <text evidence="1">The sequence shown here is derived from an EMBL/GenBank/DDBJ whole genome shotgun (WGS) entry which is preliminary data.</text>
</comment>
<gene>
    <name evidence="1" type="ORF">GCM10012284_01930</name>
</gene>
<dbReference type="Gene3D" id="3.10.450.50">
    <property type="match status" value="1"/>
</dbReference>
<dbReference type="SUPFAM" id="SSF54427">
    <property type="entry name" value="NTF2-like"/>
    <property type="match status" value="1"/>
</dbReference>
<protein>
    <submittedName>
        <fullName evidence="1">Uncharacterized protein</fullName>
    </submittedName>
</protein>
<name>A0A8J3BUN6_9ACTN</name>
<dbReference type="InterPro" id="IPR032710">
    <property type="entry name" value="NTF2-like_dom_sf"/>
</dbReference>
<dbReference type="AlphaFoldDB" id="A0A8J3BUN6"/>
<proteinExistence type="predicted"/>
<organism evidence="1 2">
    <name type="scientific">Mangrovihabitans endophyticus</name>
    <dbReference type="NCBI Taxonomy" id="1751298"/>
    <lineage>
        <taxon>Bacteria</taxon>
        <taxon>Bacillati</taxon>
        <taxon>Actinomycetota</taxon>
        <taxon>Actinomycetes</taxon>
        <taxon>Micromonosporales</taxon>
        <taxon>Micromonosporaceae</taxon>
        <taxon>Mangrovihabitans</taxon>
    </lineage>
</organism>